<evidence type="ECO:0000256" key="1">
    <source>
        <dbReference type="ARBA" id="ARBA00004117"/>
    </source>
</evidence>
<keyword evidence="13" id="KW-0282">Flagellum</keyword>
<keyword evidence="5 10" id="KW-0812">Transmembrane</keyword>
<reference evidence="13" key="1">
    <citation type="submission" date="2018-06" db="EMBL/GenBank/DDBJ databases">
        <authorList>
            <person name="Zhirakovskaya E."/>
        </authorList>
    </citation>
    <scope>NUCLEOTIDE SEQUENCE</scope>
</reference>
<comment type="similarity">
    <text evidence="3">Belongs to the FliF family.</text>
</comment>
<dbReference type="InterPro" id="IPR000067">
    <property type="entry name" value="FlgMring_FliF"/>
</dbReference>
<dbReference type="PIRSF" id="PIRSF004862">
    <property type="entry name" value="FliF"/>
    <property type="match status" value="1"/>
</dbReference>
<evidence type="ECO:0000256" key="4">
    <source>
        <dbReference type="ARBA" id="ARBA00022475"/>
    </source>
</evidence>
<dbReference type="EMBL" id="UOGI01000207">
    <property type="protein sequence ID" value="VAX33828.1"/>
    <property type="molecule type" value="Genomic_DNA"/>
</dbReference>
<dbReference type="InterPro" id="IPR045851">
    <property type="entry name" value="AMP-bd_C_sf"/>
</dbReference>
<dbReference type="InterPro" id="IPR013556">
    <property type="entry name" value="Flag_M-ring_C"/>
</dbReference>
<keyword evidence="7 10" id="KW-0472">Membrane</keyword>
<dbReference type="PRINTS" id="PR01009">
    <property type="entry name" value="FLGMRINGFLIF"/>
</dbReference>
<keyword evidence="6 10" id="KW-1133">Transmembrane helix</keyword>
<dbReference type="InterPro" id="IPR043427">
    <property type="entry name" value="YscJ/FliF"/>
</dbReference>
<evidence type="ECO:0000313" key="13">
    <source>
        <dbReference type="EMBL" id="VAX33828.1"/>
    </source>
</evidence>
<sequence length="505" mass="56025">MANILDIVGKWDTKRKITLSILLVITIASIVLLLTWAQMPDYRVLYSNLQTDDAGLILQKLQELKVPYKTTSTGILVPSDKVYELRIQLAAMGLPRGGGTGYEIFDKTGLGTTEFVQKVNLKRALQGELSRTIRSLQEVSDCRVHLSMPKRSIFTSMDEKPKASVLLKLRPGVTLSRSQVRGIVHLVAGSVESLTPDNVTIVDNRGNILTTEENEGLQLNNTQHDYQKGLERDMEKRIISIIEPVVGKDKVKAKASVSIDFTRTEETQETYDPDGQVVRSQQKLTEQKTGGMVAGVPGVQSNLPNKGAGRSTANKSGLRKQTETINYEISKTVSHVIKPTGTIKRLTVAVLVDGTYLKDNKSGEMEYVSRTEEEMKSYEEIIKKAVGYSAERGDEVRVINMAFHSQPEVVETPEQMDYTQYIIPAARYGTILILSILVLLFLIRPLLAYLKQQSASSASPASRTLTPELEGKAAPREIPRDEVAAWARNNPQQAATLIKKWTGDK</sequence>
<dbReference type="Pfam" id="PF08345">
    <property type="entry name" value="YscJ_FliF_C"/>
    <property type="match status" value="1"/>
</dbReference>
<feature type="domain" description="Flagellar M-ring N-terminal" evidence="11">
    <location>
        <begin position="38"/>
        <end position="210"/>
    </location>
</feature>
<dbReference type="PANTHER" id="PTHR30046:SF0">
    <property type="entry name" value="FLAGELLAR M-RING PROTEIN"/>
    <property type="match status" value="1"/>
</dbReference>
<feature type="transmembrane region" description="Helical" evidence="10">
    <location>
        <begin position="425"/>
        <end position="443"/>
    </location>
</feature>
<keyword evidence="13" id="KW-0969">Cilium</keyword>
<gene>
    <name evidence="13" type="ORF">MNBD_NITROSPIRAE03-1818</name>
</gene>
<dbReference type="InterPro" id="IPR006182">
    <property type="entry name" value="FliF_N_dom"/>
</dbReference>
<protein>
    <submittedName>
        <fullName evidence="13">Flagellar M-ring protein FliF</fullName>
    </submittedName>
</protein>
<dbReference type="NCBIfam" id="TIGR00206">
    <property type="entry name" value="fliF"/>
    <property type="match status" value="1"/>
</dbReference>
<dbReference type="GO" id="GO:0003774">
    <property type="term" value="F:cytoskeletal motor activity"/>
    <property type="evidence" value="ECO:0007669"/>
    <property type="project" value="InterPro"/>
</dbReference>
<name>A0A3B1DCV0_9ZZZZ</name>
<evidence type="ECO:0000256" key="8">
    <source>
        <dbReference type="ARBA" id="ARBA00023143"/>
    </source>
</evidence>
<dbReference type="GO" id="GO:0071973">
    <property type="term" value="P:bacterial-type flagellum-dependent cell motility"/>
    <property type="evidence" value="ECO:0007669"/>
    <property type="project" value="InterPro"/>
</dbReference>
<dbReference type="Gene3D" id="3.30.300.30">
    <property type="match status" value="1"/>
</dbReference>
<feature type="transmembrane region" description="Helical" evidence="10">
    <location>
        <begin position="21"/>
        <end position="39"/>
    </location>
</feature>
<dbReference type="Pfam" id="PF01514">
    <property type="entry name" value="YscJ_FliF"/>
    <property type="match status" value="1"/>
</dbReference>
<evidence type="ECO:0000256" key="7">
    <source>
        <dbReference type="ARBA" id="ARBA00023136"/>
    </source>
</evidence>
<evidence type="ECO:0000256" key="10">
    <source>
        <dbReference type="SAM" id="Phobius"/>
    </source>
</evidence>
<accession>A0A3B1DCV0</accession>
<keyword evidence="13" id="KW-0966">Cell projection</keyword>
<feature type="domain" description="Flagellar M-ring C-terminal" evidence="12">
    <location>
        <begin position="243"/>
        <end position="403"/>
    </location>
</feature>
<keyword evidence="8" id="KW-0975">Bacterial flagellum</keyword>
<evidence type="ECO:0000256" key="6">
    <source>
        <dbReference type="ARBA" id="ARBA00022989"/>
    </source>
</evidence>
<evidence type="ECO:0000259" key="12">
    <source>
        <dbReference type="Pfam" id="PF08345"/>
    </source>
</evidence>
<evidence type="ECO:0000256" key="9">
    <source>
        <dbReference type="SAM" id="MobiDB-lite"/>
    </source>
</evidence>
<dbReference type="GO" id="GO:0005886">
    <property type="term" value="C:plasma membrane"/>
    <property type="evidence" value="ECO:0007669"/>
    <property type="project" value="UniProtKB-SubCell"/>
</dbReference>
<keyword evidence="4" id="KW-1003">Cell membrane</keyword>
<feature type="region of interest" description="Disordered" evidence="9">
    <location>
        <begin position="286"/>
        <end position="319"/>
    </location>
</feature>
<evidence type="ECO:0000256" key="3">
    <source>
        <dbReference type="ARBA" id="ARBA00007971"/>
    </source>
</evidence>
<dbReference type="GO" id="GO:0009431">
    <property type="term" value="C:bacterial-type flagellum basal body, MS ring"/>
    <property type="evidence" value="ECO:0007669"/>
    <property type="project" value="InterPro"/>
</dbReference>
<dbReference type="AlphaFoldDB" id="A0A3B1DCV0"/>
<evidence type="ECO:0000256" key="5">
    <source>
        <dbReference type="ARBA" id="ARBA00022692"/>
    </source>
</evidence>
<evidence type="ECO:0000259" key="11">
    <source>
        <dbReference type="Pfam" id="PF01514"/>
    </source>
</evidence>
<evidence type="ECO:0000256" key="2">
    <source>
        <dbReference type="ARBA" id="ARBA00004651"/>
    </source>
</evidence>
<dbReference type="PANTHER" id="PTHR30046">
    <property type="entry name" value="FLAGELLAR M-RING PROTEIN"/>
    <property type="match status" value="1"/>
</dbReference>
<proteinExistence type="inferred from homology"/>
<comment type="subcellular location">
    <subcellularLocation>
        <location evidence="1">Bacterial flagellum basal body</location>
    </subcellularLocation>
    <subcellularLocation>
        <location evidence="2">Cell membrane</location>
        <topology evidence="2">Multi-pass membrane protein</topology>
    </subcellularLocation>
</comment>
<organism evidence="13">
    <name type="scientific">hydrothermal vent metagenome</name>
    <dbReference type="NCBI Taxonomy" id="652676"/>
    <lineage>
        <taxon>unclassified sequences</taxon>
        <taxon>metagenomes</taxon>
        <taxon>ecological metagenomes</taxon>
    </lineage>
</organism>